<dbReference type="PROSITE" id="PS00798">
    <property type="entry name" value="ALDOKETO_REDUCTASE_1"/>
    <property type="match status" value="1"/>
</dbReference>
<reference evidence="10 11" key="1">
    <citation type="submission" date="2019-11" db="EMBL/GenBank/DDBJ databases">
        <title>Characterisation of Fundicoccus ignavus gen. nov. sp. nov., a novel genus of the family Aerococcaceae isolated from bulk tank milk.</title>
        <authorList>
            <person name="Siebert A."/>
            <person name="Huptas C."/>
            <person name="Wenning M."/>
            <person name="Scherer S."/>
            <person name="Doll E.V."/>
        </authorList>
    </citation>
    <scope>NUCLEOTIDE SEQUENCE [LARGE SCALE GENOMIC DNA]</scope>
    <source>
        <strain evidence="8 11">DSM 109653</strain>
        <strain evidence="9 10">WS4759</strain>
    </source>
</reference>
<dbReference type="Pfam" id="PF00248">
    <property type="entry name" value="Aldo_ket_red"/>
    <property type="match status" value="1"/>
</dbReference>
<dbReference type="SUPFAM" id="SSF51430">
    <property type="entry name" value="NAD(P)-linked oxidoreductase"/>
    <property type="match status" value="1"/>
</dbReference>
<dbReference type="Proteomes" id="UP000430975">
    <property type="component" value="Unassembled WGS sequence"/>
</dbReference>
<evidence type="ECO:0000313" key="8">
    <source>
        <dbReference type="EMBL" id="MRI80971.1"/>
    </source>
</evidence>
<organism evidence="9 10">
    <name type="scientific">Fundicoccus ignavus</name>
    <dbReference type="NCBI Taxonomy" id="2664442"/>
    <lineage>
        <taxon>Bacteria</taxon>
        <taxon>Bacillati</taxon>
        <taxon>Bacillota</taxon>
        <taxon>Bacilli</taxon>
        <taxon>Lactobacillales</taxon>
        <taxon>Aerococcaceae</taxon>
        <taxon>Fundicoccus</taxon>
    </lineage>
</organism>
<evidence type="ECO:0000313" key="11">
    <source>
        <dbReference type="Proteomes" id="UP000469870"/>
    </source>
</evidence>
<feature type="domain" description="NADP-dependent oxidoreductase" evidence="7">
    <location>
        <begin position="15"/>
        <end position="267"/>
    </location>
</feature>
<dbReference type="GO" id="GO:0016616">
    <property type="term" value="F:oxidoreductase activity, acting on the CH-OH group of donors, NAD or NADP as acceptor"/>
    <property type="evidence" value="ECO:0007669"/>
    <property type="project" value="UniProtKB-ARBA"/>
</dbReference>
<sequence length="269" mass="30304">MEFVILNTGIEMPLLGTGTNTYGKLERRYDGEITGDTSELASAIELGYRSIDTAISYRNESVIGDAVKQSGLAREEFFITSKLPGTPEYTASREAVEKGIAFSLSQLQVEYIDLYLIHHPWDNLEEIVQVWKVLEEYVDKGVLKAIGVSNFDVEQLQYLLDHARIKPAVNQVKSHAGNWNDEVIDFGRQHGVVGEAWWPLSGVDEAARAQLTEIGERYGKTWAQVTLRYQVQRGVIVIPKSHNSERQAANINLFDFELTDDEMLLIAKL</sequence>
<dbReference type="FunFam" id="3.20.20.100:FF:000002">
    <property type="entry name" value="2,5-diketo-D-gluconic acid reductase A"/>
    <property type="match status" value="1"/>
</dbReference>
<keyword evidence="2" id="KW-0521">NADP</keyword>
<dbReference type="Gene3D" id="3.20.20.100">
    <property type="entry name" value="NADP-dependent oxidoreductase domain"/>
    <property type="match status" value="1"/>
</dbReference>
<accession>A0A6I2GIC7</accession>
<evidence type="ECO:0000259" key="7">
    <source>
        <dbReference type="Pfam" id="PF00248"/>
    </source>
</evidence>
<evidence type="ECO:0000313" key="10">
    <source>
        <dbReference type="Proteomes" id="UP000430975"/>
    </source>
</evidence>
<dbReference type="InterPro" id="IPR023210">
    <property type="entry name" value="NADP_OxRdtase_dom"/>
</dbReference>
<proteinExistence type="inferred from homology"/>
<dbReference type="AlphaFoldDB" id="A0A6I2GIC7"/>
<dbReference type="InterPro" id="IPR020471">
    <property type="entry name" value="AKR"/>
</dbReference>
<dbReference type="EMBL" id="WJQS01000016">
    <property type="protein sequence ID" value="MRI86474.1"/>
    <property type="molecule type" value="Genomic_DNA"/>
</dbReference>
<dbReference type="PANTHER" id="PTHR43827:SF3">
    <property type="entry name" value="NADP-DEPENDENT OXIDOREDUCTASE DOMAIN-CONTAINING PROTEIN"/>
    <property type="match status" value="1"/>
</dbReference>
<dbReference type="PRINTS" id="PR00069">
    <property type="entry name" value="ALDKETRDTASE"/>
</dbReference>
<evidence type="ECO:0000256" key="2">
    <source>
        <dbReference type="ARBA" id="ARBA00022857"/>
    </source>
</evidence>
<dbReference type="InterPro" id="IPR036812">
    <property type="entry name" value="NAD(P)_OxRdtase_dom_sf"/>
</dbReference>
<comment type="similarity">
    <text evidence="1">Belongs to the aldo/keto reductase family.</text>
</comment>
<dbReference type="RefSeq" id="WP_153861434.1">
    <property type="nucleotide sequence ID" value="NZ_WJQR01000002.1"/>
</dbReference>
<evidence type="ECO:0000256" key="1">
    <source>
        <dbReference type="ARBA" id="ARBA00007905"/>
    </source>
</evidence>
<feature type="site" description="Lowers pKa of active site Tyr" evidence="6">
    <location>
        <position position="82"/>
    </location>
</feature>
<dbReference type="CDD" id="cd19071">
    <property type="entry name" value="AKR_AKR1-5-like"/>
    <property type="match status" value="1"/>
</dbReference>
<name>A0A6I2GIC7_9LACT</name>
<feature type="binding site" evidence="5">
    <location>
        <position position="118"/>
    </location>
    <ligand>
        <name>substrate</name>
    </ligand>
</feature>
<dbReference type="PANTHER" id="PTHR43827">
    <property type="entry name" value="2,5-DIKETO-D-GLUCONIC ACID REDUCTASE"/>
    <property type="match status" value="1"/>
</dbReference>
<evidence type="ECO:0000256" key="3">
    <source>
        <dbReference type="ARBA" id="ARBA00023002"/>
    </source>
</evidence>
<keyword evidence="10" id="KW-1185">Reference proteome</keyword>
<dbReference type="EMBL" id="WJQR01000002">
    <property type="protein sequence ID" value="MRI80971.1"/>
    <property type="molecule type" value="Genomic_DNA"/>
</dbReference>
<protein>
    <submittedName>
        <fullName evidence="9">Aldo/keto reductase</fullName>
    </submittedName>
</protein>
<evidence type="ECO:0000256" key="5">
    <source>
        <dbReference type="PIRSR" id="PIRSR000097-2"/>
    </source>
</evidence>
<evidence type="ECO:0000313" key="9">
    <source>
        <dbReference type="EMBL" id="MRI86474.1"/>
    </source>
</evidence>
<feature type="active site" description="Proton donor" evidence="4">
    <location>
        <position position="57"/>
    </location>
</feature>
<evidence type="ECO:0000256" key="6">
    <source>
        <dbReference type="PIRSR" id="PIRSR000097-3"/>
    </source>
</evidence>
<evidence type="ECO:0000256" key="4">
    <source>
        <dbReference type="PIRSR" id="PIRSR000097-1"/>
    </source>
</evidence>
<dbReference type="Proteomes" id="UP000469870">
    <property type="component" value="Unassembled WGS sequence"/>
</dbReference>
<dbReference type="PIRSF" id="PIRSF000097">
    <property type="entry name" value="AKR"/>
    <property type="match status" value="1"/>
</dbReference>
<gene>
    <name evidence="9" type="ORF">GIY09_11520</name>
    <name evidence="8" type="ORF">GIY11_02870</name>
</gene>
<dbReference type="PROSITE" id="PS00063">
    <property type="entry name" value="ALDOKETO_REDUCTASE_3"/>
    <property type="match status" value="1"/>
</dbReference>
<comment type="caution">
    <text evidence="9">The sequence shown here is derived from an EMBL/GenBank/DDBJ whole genome shotgun (WGS) entry which is preliminary data.</text>
</comment>
<keyword evidence="3" id="KW-0560">Oxidoreductase</keyword>
<dbReference type="InterPro" id="IPR018170">
    <property type="entry name" value="Aldo/ket_reductase_CS"/>
</dbReference>